<dbReference type="EC" id="5.6.2.3" evidence="1"/>
<comment type="cofactor">
    <cofactor evidence="1">
        <name>Mg(2+)</name>
        <dbReference type="ChEBI" id="CHEBI:18420"/>
    </cofactor>
</comment>
<reference evidence="3" key="1">
    <citation type="submission" date="2007-07" db="EMBL/GenBank/DDBJ databases">
        <title>PCAP assembly of the Caenorhabditis remanei genome.</title>
        <authorList>
            <consortium name="The Caenorhabditis remanei Sequencing Consortium"/>
            <person name="Wilson R.K."/>
        </authorList>
    </citation>
    <scope>NUCLEOTIDE SEQUENCE [LARGE SCALE GENOMIC DNA]</scope>
    <source>
        <strain evidence="3">PB4641</strain>
    </source>
</reference>
<dbReference type="InterPro" id="IPR051055">
    <property type="entry name" value="PIF1_helicase"/>
</dbReference>
<dbReference type="SUPFAM" id="SSF52540">
    <property type="entry name" value="P-loop containing nucleoside triphosphate hydrolases"/>
    <property type="match status" value="2"/>
</dbReference>
<keyword evidence="1" id="KW-0378">Hydrolase</keyword>
<keyword evidence="1" id="KW-0067">ATP-binding</keyword>
<protein>
    <recommendedName>
        <fullName evidence="1">ATP-dependent DNA helicase</fullName>
        <ecNumber evidence="1">5.6.2.3</ecNumber>
    </recommendedName>
</protein>
<gene>
    <name evidence="3" type="ORF">CRE_25901</name>
</gene>
<organism evidence="4">
    <name type="scientific">Caenorhabditis remanei</name>
    <name type="common">Caenorhabditis vulgaris</name>
    <dbReference type="NCBI Taxonomy" id="31234"/>
    <lineage>
        <taxon>Eukaryota</taxon>
        <taxon>Metazoa</taxon>
        <taxon>Ecdysozoa</taxon>
        <taxon>Nematoda</taxon>
        <taxon>Chromadorea</taxon>
        <taxon>Rhabditida</taxon>
        <taxon>Rhabditina</taxon>
        <taxon>Rhabditomorpha</taxon>
        <taxon>Rhabditoidea</taxon>
        <taxon>Rhabditidae</taxon>
        <taxon>Peloderinae</taxon>
        <taxon>Caenorhabditis</taxon>
    </lineage>
</organism>
<evidence type="ECO:0000259" key="2">
    <source>
        <dbReference type="Pfam" id="PF05970"/>
    </source>
</evidence>
<keyword evidence="4" id="KW-1185">Reference proteome</keyword>
<dbReference type="AlphaFoldDB" id="E3NGE1"/>
<dbReference type="eggNOG" id="KOG0987">
    <property type="taxonomic scope" value="Eukaryota"/>
</dbReference>
<name>E3NGE1_CAERE</name>
<feature type="domain" description="DNA helicase Pif1-like DEAD-box helicase" evidence="2">
    <location>
        <begin position="7"/>
        <end position="182"/>
    </location>
</feature>
<dbReference type="STRING" id="31234.E3NGE1"/>
<dbReference type="CDD" id="cd18809">
    <property type="entry name" value="SF1_C_RecD"/>
    <property type="match status" value="1"/>
</dbReference>
<evidence type="ECO:0000313" key="4">
    <source>
        <dbReference type="Proteomes" id="UP000008281"/>
    </source>
</evidence>
<keyword evidence="1" id="KW-0227">DNA damage</keyword>
<dbReference type="GO" id="GO:0016887">
    <property type="term" value="F:ATP hydrolysis activity"/>
    <property type="evidence" value="ECO:0007669"/>
    <property type="project" value="RHEA"/>
</dbReference>
<dbReference type="InterPro" id="IPR027417">
    <property type="entry name" value="P-loop_NTPase"/>
</dbReference>
<keyword evidence="1" id="KW-0547">Nucleotide-binding</keyword>
<dbReference type="PANTHER" id="PTHR47642">
    <property type="entry name" value="ATP-DEPENDENT DNA HELICASE"/>
    <property type="match status" value="1"/>
</dbReference>
<dbReference type="Proteomes" id="UP000008281">
    <property type="component" value="Unassembled WGS sequence"/>
</dbReference>
<dbReference type="GO" id="GO:0006281">
    <property type="term" value="P:DNA repair"/>
    <property type="evidence" value="ECO:0007669"/>
    <property type="project" value="UniProtKB-KW"/>
</dbReference>
<accession>E3NGE1</accession>
<proteinExistence type="inferred from homology"/>
<evidence type="ECO:0000313" key="3">
    <source>
        <dbReference type="EMBL" id="EFO97056.1"/>
    </source>
</evidence>
<dbReference type="Gene3D" id="3.40.50.300">
    <property type="entry name" value="P-loop containing nucleotide triphosphate hydrolases"/>
    <property type="match status" value="2"/>
</dbReference>
<dbReference type="HOGENOM" id="CLU_001613_7_2_1"/>
<dbReference type="Pfam" id="PF05970">
    <property type="entry name" value="PIF1"/>
    <property type="match status" value="1"/>
</dbReference>
<dbReference type="OrthoDB" id="5876899at2759"/>
<dbReference type="PANTHER" id="PTHR47642:SF5">
    <property type="entry name" value="ATP-DEPENDENT DNA HELICASE"/>
    <property type="match status" value="1"/>
</dbReference>
<keyword evidence="1" id="KW-0347">Helicase</keyword>
<comment type="catalytic activity">
    <reaction evidence="1">
        <text>ATP + H2O = ADP + phosphate + H(+)</text>
        <dbReference type="Rhea" id="RHEA:13065"/>
        <dbReference type="ChEBI" id="CHEBI:15377"/>
        <dbReference type="ChEBI" id="CHEBI:15378"/>
        <dbReference type="ChEBI" id="CHEBI:30616"/>
        <dbReference type="ChEBI" id="CHEBI:43474"/>
        <dbReference type="ChEBI" id="CHEBI:456216"/>
        <dbReference type="EC" id="5.6.2.3"/>
    </reaction>
</comment>
<dbReference type="OMA" id="ERIDSWP"/>
<dbReference type="GO" id="GO:0006310">
    <property type="term" value="P:DNA recombination"/>
    <property type="evidence" value="ECO:0007669"/>
    <property type="project" value="UniProtKB-KW"/>
</dbReference>
<dbReference type="InParanoid" id="E3NGE1"/>
<dbReference type="EMBL" id="DS268653">
    <property type="protein sequence ID" value="EFO97056.1"/>
    <property type="molecule type" value="Genomic_DNA"/>
</dbReference>
<dbReference type="GO" id="GO:0005524">
    <property type="term" value="F:ATP binding"/>
    <property type="evidence" value="ECO:0007669"/>
    <property type="project" value="UniProtKB-KW"/>
</dbReference>
<keyword evidence="1" id="KW-0233">DNA recombination</keyword>
<evidence type="ECO:0000256" key="1">
    <source>
        <dbReference type="RuleBase" id="RU363044"/>
    </source>
</evidence>
<dbReference type="InterPro" id="IPR010285">
    <property type="entry name" value="DNA_helicase_pif1-like_DEAD"/>
</dbReference>
<sequence>MVDIDCVNDEQERAFKRIIKDAETSNKSNPLVLFVCGQAGTGKSWLIRKIVNYIGDAHVIVAATTGFAAKNIGGRTIHKALQLNASNSNCDANDTVIVSKFLKLVIIDEISMCNAVLFERAEARIRRIMGNPDVLFGGCTVVLFGDLLQLPPVAGSWVFKSKLWQNHVQYVELEQNMRQQEDPVFAERLQRWRLGFCTASDERFLNELASLLPNTKWDSCVNNYLEHYDEEKNMMMLAWSNSATRKLNRMVTHKLFKQEDLYDVVHQTIMTTGTSTKTNRNVSFQVAKKSRVMIEKNIDSQLVNGQIATVNKIFCNDYQATQLELILHENKSVRILERIDSWPSTTPSTKTHVVGLPIAPAYALTYHKSQGQTLDKVFLLAYPCIPPGMFYVGVSRVRKSEDLHIMNWNACLAIKADPEAKAEYKRLRISIGKSPLPIFF</sequence>
<dbReference type="GO" id="GO:0043139">
    <property type="term" value="F:5'-3' DNA helicase activity"/>
    <property type="evidence" value="ECO:0007669"/>
    <property type="project" value="UniProtKB-EC"/>
</dbReference>
<dbReference type="GO" id="GO:0000723">
    <property type="term" value="P:telomere maintenance"/>
    <property type="evidence" value="ECO:0007669"/>
    <property type="project" value="InterPro"/>
</dbReference>
<keyword evidence="1" id="KW-0234">DNA repair</keyword>
<comment type="similarity">
    <text evidence="1">Belongs to the helicase family.</text>
</comment>